<dbReference type="AlphaFoldDB" id="A0A0L0NSS3"/>
<dbReference type="EMBL" id="LGST01000046">
    <property type="protein sequence ID" value="KND97044.1"/>
    <property type="molecule type" value="Genomic_DNA"/>
</dbReference>
<evidence type="ECO:0000313" key="2">
    <source>
        <dbReference type="EMBL" id="KND97044.1"/>
    </source>
</evidence>
<protein>
    <submittedName>
        <fullName evidence="2">Uncharacterized protein</fullName>
    </submittedName>
</protein>
<organism evidence="2 3">
    <name type="scientific">Candidozyma auris</name>
    <name type="common">Yeast</name>
    <name type="synonym">Candida auris</name>
    <dbReference type="NCBI Taxonomy" id="498019"/>
    <lineage>
        <taxon>Eukaryota</taxon>
        <taxon>Fungi</taxon>
        <taxon>Dikarya</taxon>
        <taxon>Ascomycota</taxon>
        <taxon>Saccharomycotina</taxon>
        <taxon>Pichiomycetes</taxon>
        <taxon>Metschnikowiaceae</taxon>
        <taxon>Candidozyma</taxon>
    </lineage>
</organism>
<gene>
    <name evidence="2" type="ORF">QG37_06592</name>
</gene>
<proteinExistence type="predicted"/>
<dbReference type="VEuPathDB" id="FungiDB:QG37_06592"/>
<evidence type="ECO:0000313" key="3">
    <source>
        <dbReference type="Proteomes" id="UP000037122"/>
    </source>
</evidence>
<sequence length="43" mass="5266">MGDNSTAKRKKKKKKEENKMKGRFDHINESLYWHVQFRLEDVD</sequence>
<comment type="caution">
    <text evidence="2">The sequence shown here is derived from an EMBL/GenBank/DDBJ whole genome shotgun (WGS) entry which is preliminary data.</text>
</comment>
<accession>A0A0L0NSS3</accession>
<dbReference type="Proteomes" id="UP000037122">
    <property type="component" value="Unassembled WGS sequence"/>
</dbReference>
<evidence type="ECO:0000256" key="1">
    <source>
        <dbReference type="SAM" id="MobiDB-lite"/>
    </source>
</evidence>
<name>A0A0L0NSS3_CANAR</name>
<reference evidence="3" key="1">
    <citation type="journal article" date="2015" name="BMC Genomics">
        <title>Draft genome of a commonly misdiagnosed multidrug resistant pathogen Candida auris.</title>
        <authorList>
            <person name="Chatterjee S."/>
            <person name="Alampalli S.V."/>
            <person name="Nageshan R.K."/>
            <person name="Chettiar S.T."/>
            <person name="Joshi S."/>
            <person name="Tatu U.S."/>
        </authorList>
    </citation>
    <scope>NUCLEOTIDE SEQUENCE [LARGE SCALE GENOMIC DNA]</scope>
    <source>
        <strain evidence="3">6684</strain>
    </source>
</reference>
<feature type="region of interest" description="Disordered" evidence="1">
    <location>
        <begin position="1"/>
        <end position="21"/>
    </location>
</feature>